<dbReference type="Gene3D" id="1.10.1510.10">
    <property type="entry name" value="Uncharacterised protein YqeY/AIM41 PF09424, N-terminal domain"/>
    <property type="match status" value="1"/>
</dbReference>
<evidence type="ECO:0000313" key="2">
    <source>
        <dbReference type="Proteomes" id="UP001623852"/>
    </source>
</evidence>
<dbReference type="Pfam" id="PF09424">
    <property type="entry name" value="YqeY"/>
    <property type="match status" value="1"/>
</dbReference>
<dbReference type="Proteomes" id="UP001623852">
    <property type="component" value="Chromosome"/>
</dbReference>
<organism evidence="1 2">
    <name type="scientific">Flavobacterium soyae</name>
    <dbReference type="NCBI Taxonomy" id="2903098"/>
    <lineage>
        <taxon>Bacteria</taxon>
        <taxon>Pseudomonadati</taxon>
        <taxon>Bacteroidota</taxon>
        <taxon>Flavobacteriia</taxon>
        <taxon>Flavobacteriales</taxon>
        <taxon>Flavobacteriaceae</taxon>
        <taxon>Flavobacterium</taxon>
    </lineage>
</organism>
<dbReference type="InterPro" id="IPR019004">
    <property type="entry name" value="YqeY/Aim41"/>
</dbReference>
<protein>
    <submittedName>
        <fullName evidence="1">GatB/YqeY domain-containing protein</fullName>
    </submittedName>
</protein>
<dbReference type="PANTHER" id="PTHR28055">
    <property type="entry name" value="ALTERED INHERITANCE OF MITOCHONDRIA PROTEIN 41, MITOCHONDRIAL"/>
    <property type="match status" value="1"/>
</dbReference>
<dbReference type="InterPro" id="IPR003789">
    <property type="entry name" value="Asn/Gln_tRNA_amidoTrase-B-like"/>
</dbReference>
<dbReference type="InterPro" id="IPR023168">
    <property type="entry name" value="GatB_Yqey_C_2"/>
</dbReference>
<evidence type="ECO:0000313" key="1">
    <source>
        <dbReference type="EMBL" id="WYZ21562.1"/>
    </source>
</evidence>
<dbReference type="RefSeq" id="WP_232681634.1">
    <property type="nucleotide sequence ID" value="NZ_CP150845.1"/>
</dbReference>
<dbReference type="InterPro" id="IPR042184">
    <property type="entry name" value="YqeY/Aim41_N"/>
</dbReference>
<dbReference type="EMBL" id="CP150845">
    <property type="protein sequence ID" value="WYZ21562.1"/>
    <property type="molecule type" value="Genomic_DNA"/>
</dbReference>
<proteinExistence type="predicted"/>
<reference evidence="1 2" key="1">
    <citation type="submission" date="2024-03" db="EMBL/GenBank/DDBJ databases">
        <title>Flavobacterium soyae.</title>
        <authorList>
            <person name="Zheng W."/>
        </authorList>
    </citation>
    <scope>NUCLEOTIDE SEQUENCE [LARGE SCALE GENOMIC DNA]</scope>
    <source>
        <strain evidence="1 2">55</strain>
    </source>
</reference>
<dbReference type="SUPFAM" id="SSF89095">
    <property type="entry name" value="GatB/YqeY motif"/>
    <property type="match status" value="1"/>
</dbReference>
<gene>
    <name evidence="1" type="ORF">AABD74_08855</name>
</gene>
<keyword evidence="2" id="KW-1185">Reference proteome</keyword>
<dbReference type="PANTHER" id="PTHR28055:SF1">
    <property type="entry name" value="ALTERED INHERITANCE OF MITOCHONDRIA PROTEIN 41, MITOCHONDRIAL"/>
    <property type="match status" value="1"/>
</dbReference>
<dbReference type="Gene3D" id="1.10.10.410">
    <property type="match status" value="1"/>
</dbReference>
<sequence>MSLQTKIMDEIKTAMKAKDTVALEALRAVKSELLLASTASGSKEDLNEDEEIKLLQRLVKTRKESARIFTEQNRPDLAEPELAQVAVIEKFLPAQLSEEEVEAVIAKIIAETGASGIASMGKVMGLASAQLGGTAEGKTISAIVKKLLV</sequence>
<name>A0ABZ2UKB6_9FLAO</name>
<accession>A0ABZ2UKB6</accession>